<evidence type="ECO:0000259" key="6">
    <source>
        <dbReference type="Pfam" id="PF08543"/>
    </source>
</evidence>
<protein>
    <recommendedName>
        <fullName evidence="1">pyridoxal kinase</fullName>
        <ecNumber evidence="1">2.7.1.35</ecNumber>
    </recommendedName>
</protein>
<dbReference type="GO" id="GO:0005829">
    <property type="term" value="C:cytosol"/>
    <property type="evidence" value="ECO:0007669"/>
    <property type="project" value="TreeGrafter"/>
</dbReference>
<sequence>MTNQVTQGEPFLVAEDLSAIGTMSLGAVIPIFATMGIPTAILPTQVLSTQTEGFGTPAKLASQDWLSDTFSHWQAQQVQLSGGLIGYVGQISLLQQITRAVSQLHLPLLIVDPVMGDGRSLYPGLGESYVNAMRPLVQLADVITPNWSEAQFLTGTEPMTTEPSEAQVNHQLVTLKQSMASDGQVVITGIPIKGKVVTAYLDGSHSELVASPKCPGHFYGAGDVFSALLSGALIQQVSLSAAVHLAVKGTLIALRQTSAAGHERRFGMQLSQLLQWLTKQADNQLDSKQ</sequence>
<proteinExistence type="predicted"/>
<evidence type="ECO:0000313" key="7">
    <source>
        <dbReference type="EMBL" id="MTV83331.1"/>
    </source>
</evidence>
<dbReference type="SUPFAM" id="SSF53613">
    <property type="entry name" value="Ribokinase-like"/>
    <property type="match status" value="1"/>
</dbReference>
<dbReference type="Pfam" id="PF08543">
    <property type="entry name" value="Phos_pyr_kin"/>
    <property type="match status" value="1"/>
</dbReference>
<dbReference type="PANTHER" id="PTHR10534">
    <property type="entry name" value="PYRIDOXAL KINASE"/>
    <property type="match status" value="1"/>
</dbReference>
<dbReference type="PANTHER" id="PTHR10534:SF2">
    <property type="entry name" value="PYRIDOXAL KINASE"/>
    <property type="match status" value="1"/>
</dbReference>
<feature type="domain" description="Pyridoxamine kinase/Phosphomethylpyrimidine kinase" evidence="6">
    <location>
        <begin position="77"/>
        <end position="263"/>
    </location>
</feature>
<reference evidence="7 8" key="1">
    <citation type="submission" date="2019-11" db="EMBL/GenBank/DDBJ databases">
        <title>Lactobacillus sp. nov. CRM56-3, isolated from fermented tea leaves.</title>
        <authorList>
            <person name="Phuengjayaem S."/>
            <person name="Tanasupawat S."/>
        </authorList>
    </citation>
    <scope>NUCLEOTIDE SEQUENCE [LARGE SCALE GENOMIC DNA]</scope>
    <source>
        <strain evidence="7 8">CRM56-3</strain>
    </source>
</reference>
<keyword evidence="8" id="KW-1185">Reference proteome</keyword>
<keyword evidence="4 7" id="KW-0418">Kinase</keyword>
<dbReference type="Gene3D" id="3.40.1190.20">
    <property type="match status" value="1"/>
</dbReference>
<evidence type="ECO:0000256" key="2">
    <source>
        <dbReference type="ARBA" id="ARBA00022679"/>
    </source>
</evidence>
<dbReference type="Proteomes" id="UP000466388">
    <property type="component" value="Unassembled WGS sequence"/>
</dbReference>
<dbReference type="GO" id="GO:0005524">
    <property type="term" value="F:ATP binding"/>
    <property type="evidence" value="ECO:0007669"/>
    <property type="project" value="UniProtKB-KW"/>
</dbReference>
<gene>
    <name evidence="7" type="ORF">GM612_11950</name>
</gene>
<dbReference type="InterPro" id="IPR029056">
    <property type="entry name" value="Ribokinase-like"/>
</dbReference>
<evidence type="ECO:0000256" key="1">
    <source>
        <dbReference type="ARBA" id="ARBA00012104"/>
    </source>
</evidence>
<dbReference type="EC" id="2.7.1.35" evidence="1"/>
<name>A0A7X2XZS2_9LACO</name>
<accession>A0A7X2XZS2</accession>
<keyword evidence="3" id="KW-0547">Nucleotide-binding</keyword>
<dbReference type="EMBL" id="WNJO01000026">
    <property type="protein sequence ID" value="MTV83331.1"/>
    <property type="molecule type" value="Genomic_DNA"/>
</dbReference>
<evidence type="ECO:0000256" key="5">
    <source>
        <dbReference type="ARBA" id="ARBA00022840"/>
    </source>
</evidence>
<dbReference type="GO" id="GO:0009443">
    <property type="term" value="P:pyridoxal 5'-phosphate salvage"/>
    <property type="evidence" value="ECO:0007669"/>
    <property type="project" value="InterPro"/>
</dbReference>
<evidence type="ECO:0000256" key="3">
    <source>
        <dbReference type="ARBA" id="ARBA00022741"/>
    </source>
</evidence>
<dbReference type="GO" id="GO:0008478">
    <property type="term" value="F:pyridoxal kinase activity"/>
    <property type="evidence" value="ECO:0007669"/>
    <property type="project" value="UniProtKB-EC"/>
</dbReference>
<dbReference type="RefSeq" id="WP_155432590.1">
    <property type="nucleotide sequence ID" value="NZ_WNJO01000026.1"/>
</dbReference>
<organism evidence="7 8">
    <name type="scientific">Secundilactobacillus folii</name>
    <dbReference type="NCBI Taxonomy" id="2678357"/>
    <lineage>
        <taxon>Bacteria</taxon>
        <taxon>Bacillati</taxon>
        <taxon>Bacillota</taxon>
        <taxon>Bacilli</taxon>
        <taxon>Lactobacillales</taxon>
        <taxon>Lactobacillaceae</taxon>
        <taxon>Secundilactobacillus</taxon>
    </lineage>
</organism>
<dbReference type="InterPro" id="IPR004625">
    <property type="entry name" value="PyrdxlKinase"/>
</dbReference>
<evidence type="ECO:0000313" key="8">
    <source>
        <dbReference type="Proteomes" id="UP000466388"/>
    </source>
</evidence>
<dbReference type="AlphaFoldDB" id="A0A7X2XZS2"/>
<keyword evidence="2" id="KW-0808">Transferase</keyword>
<comment type="caution">
    <text evidence="7">The sequence shown here is derived from an EMBL/GenBank/DDBJ whole genome shotgun (WGS) entry which is preliminary data.</text>
</comment>
<keyword evidence="5" id="KW-0067">ATP-binding</keyword>
<dbReference type="InterPro" id="IPR013749">
    <property type="entry name" value="PM/HMP-P_kinase-1"/>
</dbReference>
<evidence type="ECO:0000256" key="4">
    <source>
        <dbReference type="ARBA" id="ARBA00022777"/>
    </source>
</evidence>